<sequence>MGARVPADAAGAERFRADLKPNPSANPVGTRRYGEIYVAKHRRLSSSTARNLAAASAVVTGAALLAPAPAHAAQVQVPNTPVSVEIPGIEGVPGIATIPGIEAWIPSLAGQGNATSSDIASAIAAVKAIPGVANVPGFSEFIAEVEARYAQPEEAYTATAPMNVEAAAAPAPAPEVSPGQQIVDIARSKVGAPYVYGASGPDAFDCSGFTSWVYAQAGKSIPRTSQAQASSGMQVSRADIQPGDIVVYYGGASHVGIYAGNGTIIDALNSGIPVGERSIDMMPIHSIVRF</sequence>
<dbReference type="InterPro" id="IPR051794">
    <property type="entry name" value="PG_Endopeptidase_C40"/>
</dbReference>
<dbReference type="Proteomes" id="UP000244754">
    <property type="component" value="Chromosome"/>
</dbReference>
<dbReference type="InterPro" id="IPR038765">
    <property type="entry name" value="Papain-like_cys_pep_sf"/>
</dbReference>
<reference evidence="6" key="1">
    <citation type="submission" date="2018-01" db="EMBL/GenBank/DDBJ databases">
        <authorList>
            <person name="Li J."/>
        </authorList>
    </citation>
    <scope>NUCLEOTIDE SEQUENCE [LARGE SCALE GENOMIC DNA]</scope>
    <source>
        <strain evidence="6">2184</strain>
    </source>
</reference>
<dbReference type="PANTHER" id="PTHR47359:SF3">
    <property type="entry name" value="NLP_P60 DOMAIN-CONTAINING PROTEIN-RELATED"/>
    <property type="match status" value="1"/>
</dbReference>
<comment type="similarity">
    <text evidence="1">Belongs to the peptidase C40 family.</text>
</comment>
<keyword evidence="2" id="KW-0645">Protease</keyword>
<dbReference type="OrthoDB" id="5177647at2"/>
<dbReference type="EMBL" id="CP026948">
    <property type="protein sequence ID" value="AWB84372.1"/>
    <property type="molecule type" value="Genomic_DNA"/>
</dbReference>
<protein>
    <submittedName>
        <fullName evidence="5">Endopeptidase</fullName>
    </submittedName>
</protein>
<keyword evidence="4" id="KW-0788">Thiol protease</keyword>
<dbReference type="KEGG" id="clia:C3E79_07660"/>
<dbReference type="PANTHER" id="PTHR47359">
    <property type="entry name" value="PEPTIDOGLYCAN DL-ENDOPEPTIDASE CWLO"/>
    <property type="match status" value="1"/>
</dbReference>
<organism evidence="5 6">
    <name type="scientific">Corynebacterium liangguodongii</name>
    <dbReference type="NCBI Taxonomy" id="2079535"/>
    <lineage>
        <taxon>Bacteria</taxon>
        <taxon>Bacillati</taxon>
        <taxon>Actinomycetota</taxon>
        <taxon>Actinomycetes</taxon>
        <taxon>Mycobacteriales</taxon>
        <taxon>Corynebacteriaceae</taxon>
        <taxon>Corynebacterium</taxon>
    </lineage>
</organism>
<dbReference type="Gene3D" id="3.90.1720.10">
    <property type="entry name" value="endopeptidase domain like (from Nostoc punctiforme)"/>
    <property type="match status" value="1"/>
</dbReference>
<evidence type="ECO:0000256" key="3">
    <source>
        <dbReference type="ARBA" id="ARBA00022801"/>
    </source>
</evidence>
<keyword evidence="6" id="KW-1185">Reference proteome</keyword>
<evidence type="ECO:0000313" key="6">
    <source>
        <dbReference type="Proteomes" id="UP000244754"/>
    </source>
</evidence>
<dbReference type="Pfam" id="PF00877">
    <property type="entry name" value="NLPC_P60"/>
    <property type="match status" value="1"/>
</dbReference>
<evidence type="ECO:0000313" key="5">
    <source>
        <dbReference type="EMBL" id="AWB84372.1"/>
    </source>
</evidence>
<name>A0A2S0WFD0_9CORY</name>
<accession>A0A2S0WFD0</accession>
<dbReference type="GO" id="GO:0008234">
    <property type="term" value="F:cysteine-type peptidase activity"/>
    <property type="evidence" value="ECO:0007669"/>
    <property type="project" value="UniProtKB-KW"/>
</dbReference>
<proteinExistence type="inferred from homology"/>
<dbReference type="AlphaFoldDB" id="A0A2S0WFD0"/>
<evidence type="ECO:0000256" key="1">
    <source>
        <dbReference type="ARBA" id="ARBA00007074"/>
    </source>
</evidence>
<keyword evidence="3" id="KW-0378">Hydrolase</keyword>
<gene>
    <name evidence="5" type="ORF">C3E79_07660</name>
</gene>
<evidence type="ECO:0000256" key="4">
    <source>
        <dbReference type="ARBA" id="ARBA00022807"/>
    </source>
</evidence>
<dbReference type="SUPFAM" id="SSF54001">
    <property type="entry name" value="Cysteine proteinases"/>
    <property type="match status" value="1"/>
</dbReference>
<evidence type="ECO:0000256" key="2">
    <source>
        <dbReference type="ARBA" id="ARBA00022670"/>
    </source>
</evidence>
<dbReference type="PROSITE" id="PS51935">
    <property type="entry name" value="NLPC_P60"/>
    <property type="match status" value="1"/>
</dbReference>
<dbReference type="InterPro" id="IPR000064">
    <property type="entry name" value="NLP_P60_dom"/>
</dbReference>
<dbReference type="GO" id="GO:0006508">
    <property type="term" value="P:proteolysis"/>
    <property type="evidence" value="ECO:0007669"/>
    <property type="project" value="UniProtKB-KW"/>
</dbReference>